<proteinExistence type="inferred from homology"/>
<comment type="similarity">
    <text evidence="2 7">Belongs to the serpin family.</text>
</comment>
<comment type="subcellular location">
    <subcellularLocation>
        <location evidence="1">Secreted</location>
    </subcellularLocation>
</comment>
<dbReference type="GO" id="GO:0004867">
    <property type="term" value="F:serine-type endopeptidase inhibitor activity"/>
    <property type="evidence" value="ECO:0007669"/>
    <property type="project" value="UniProtKB-KW"/>
</dbReference>
<evidence type="ECO:0000256" key="6">
    <source>
        <dbReference type="ARBA" id="ARBA00023180"/>
    </source>
</evidence>
<dbReference type="InterPro" id="IPR042185">
    <property type="entry name" value="Serpin_sf_2"/>
</dbReference>
<evidence type="ECO:0000313" key="9">
    <source>
        <dbReference type="EMBL" id="JAP85662.1"/>
    </source>
</evidence>
<dbReference type="InterPro" id="IPR000215">
    <property type="entry name" value="Serpin_fam"/>
</dbReference>
<feature type="domain" description="Serpin" evidence="8">
    <location>
        <begin position="1"/>
        <end position="177"/>
    </location>
</feature>
<dbReference type="Pfam" id="PF00079">
    <property type="entry name" value="Serpin"/>
    <property type="match status" value="1"/>
</dbReference>
<dbReference type="EMBL" id="GEDV01002895">
    <property type="protein sequence ID" value="JAP85662.1"/>
    <property type="molecule type" value="Transcribed_RNA"/>
</dbReference>
<evidence type="ECO:0000256" key="1">
    <source>
        <dbReference type="ARBA" id="ARBA00004613"/>
    </source>
</evidence>
<evidence type="ECO:0000256" key="7">
    <source>
        <dbReference type="RuleBase" id="RU000411"/>
    </source>
</evidence>
<reference evidence="9" key="1">
    <citation type="journal article" date="2016" name="Ticks Tick Borne Dis.">
        <title>De novo assembly and annotation of the salivary gland transcriptome of Rhipicephalus appendiculatus male and female ticks during blood feeding.</title>
        <authorList>
            <person name="de Castro M.H."/>
            <person name="de Klerk D."/>
            <person name="Pienaar R."/>
            <person name="Latif A.A."/>
            <person name="Rees D.J."/>
            <person name="Mans B.J."/>
        </authorList>
    </citation>
    <scope>NUCLEOTIDE SEQUENCE</scope>
    <source>
        <tissue evidence="9">Salivary glands</tissue>
    </source>
</reference>
<keyword evidence="4" id="KW-0646">Protease inhibitor</keyword>
<dbReference type="InterPro" id="IPR023796">
    <property type="entry name" value="Serpin_dom"/>
</dbReference>
<dbReference type="InterPro" id="IPR036186">
    <property type="entry name" value="Serpin_sf"/>
</dbReference>
<dbReference type="AlphaFoldDB" id="A0A131Z4D5"/>
<dbReference type="SUPFAM" id="SSF56574">
    <property type="entry name" value="Serpins"/>
    <property type="match status" value="1"/>
</dbReference>
<dbReference type="PROSITE" id="PS00284">
    <property type="entry name" value="SERPIN"/>
    <property type="match status" value="1"/>
</dbReference>
<keyword evidence="5" id="KW-0722">Serine protease inhibitor</keyword>
<sequence length="177" mass="19752">MMYEENDYKMSRSDELGVTALEIMYEGGRTSMVVLLPDDVEGLSKLEDTLTGEKIAKLLKDLRERSEVRLYLPKFKLEQAINLKQTLSAMGIEDLFAHAADLSGVSAKENLLVSEVFHKAFVEVSEEGTEAAAAAAVVAVAMCARDTEEFVVDRPFMFLIRSREPELILFLGSVRQL</sequence>
<dbReference type="Gene3D" id="2.30.39.10">
    <property type="entry name" value="Alpha-1-antitrypsin, domain 1"/>
    <property type="match status" value="1"/>
</dbReference>
<protein>
    <submittedName>
        <fullName evidence="9">Serpin B</fullName>
    </submittedName>
</protein>
<dbReference type="SMART" id="SM00093">
    <property type="entry name" value="SERPIN"/>
    <property type="match status" value="1"/>
</dbReference>
<dbReference type="InterPro" id="IPR023795">
    <property type="entry name" value="Serpin_CS"/>
</dbReference>
<dbReference type="PANTHER" id="PTHR11461:SF211">
    <property type="entry name" value="GH10112P-RELATED"/>
    <property type="match status" value="1"/>
</dbReference>
<dbReference type="PANTHER" id="PTHR11461">
    <property type="entry name" value="SERINE PROTEASE INHIBITOR, SERPIN"/>
    <property type="match status" value="1"/>
</dbReference>
<organism evidence="9">
    <name type="scientific">Rhipicephalus appendiculatus</name>
    <name type="common">Brown ear tick</name>
    <dbReference type="NCBI Taxonomy" id="34631"/>
    <lineage>
        <taxon>Eukaryota</taxon>
        <taxon>Metazoa</taxon>
        <taxon>Ecdysozoa</taxon>
        <taxon>Arthropoda</taxon>
        <taxon>Chelicerata</taxon>
        <taxon>Arachnida</taxon>
        <taxon>Acari</taxon>
        <taxon>Parasitiformes</taxon>
        <taxon>Ixodida</taxon>
        <taxon>Ixodoidea</taxon>
        <taxon>Ixodidae</taxon>
        <taxon>Rhipicephalinae</taxon>
        <taxon>Rhipicephalus</taxon>
        <taxon>Rhipicephalus</taxon>
    </lineage>
</organism>
<keyword evidence="6" id="KW-0325">Glycoprotein</keyword>
<evidence type="ECO:0000256" key="5">
    <source>
        <dbReference type="ARBA" id="ARBA00022900"/>
    </source>
</evidence>
<keyword evidence="3" id="KW-0964">Secreted</keyword>
<accession>A0A131Z4D5</accession>
<dbReference type="InterPro" id="IPR042178">
    <property type="entry name" value="Serpin_sf_1"/>
</dbReference>
<dbReference type="Gene3D" id="3.30.497.10">
    <property type="entry name" value="Antithrombin, subunit I, domain 2"/>
    <property type="match status" value="1"/>
</dbReference>
<evidence type="ECO:0000256" key="2">
    <source>
        <dbReference type="ARBA" id="ARBA00009500"/>
    </source>
</evidence>
<evidence type="ECO:0000256" key="3">
    <source>
        <dbReference type="ARBA" id="ARBA00022525"/>
    </source>
</evidence>
<evidence type="ECO:0000259" key="8">
    <source>
        <dbReference type="SMART" id="SM00093"/>
    </source>
</evidence>
<evidence type="ECO:0000256" key="4">
    <source>
        <dbReference type="ARBA" id="ARBA00022690"/>
    </source>
</evidence>
<name>A0A131Z4D5_RHIAP</name>
<dbReference type="GO" id="GO:0005615">
    <property type="term" value="C:extracellular space"/>
    <property type="evidence" value="ECO:0007669"/>
    <property type="project" value="InterPro"/>
</dbReference>